<dbReference type="GO" id="GO:0005634">
    <property type="term" value="C:nucleus"/>
    <property type="evidence" value="ECO:0007669"/>
    <property type="project" value="UniProtKB-SubCell"/>
</dbReference>
<accession>A0AAD3HCR2</accession>
<evidence type="ECO:0000313" key="7">
    <source>
        <dbReference type="Proteomes" id="UP001054902"/>
    </source>
</evidence>
<keyword evidence="3" id="KW-0963">Cytoplasm</keyword>
<evidence type="ECO:0000256" key="3">
    <source>
        <dbReference type="ARBA" id="ARBA00022490"/>
    </source>
</evidence>
<reference evidence="6 7" key="1">
    <citation type="journal article" date="2021" name="Sci. Rep.">
        <title>The genome of the diatom Chaetoceros tenuissimus carries an ancient integrated fragment of an extant virus.</title>
        <authorList>
            <person name="Hongo Y."/>
            <person name="Kimura K."/>
            <person name="Takaki Y."/>
            <person name="Yoshida Y."/>
            <person name="Baba S."/>
            <person name="Kobayashi G."/>
            <person name="Nagasaki K."/>
            <person name="Hano T."/>
            <person name="Tomaru Y."/>
        </authorList>
    </citation>
    <scope>NUCLEOTIDE SEQUENCE [LARGE SCALE GENOMIC DNA]</scope>
    <source>
        <strain evidence="6 7">NIES-3715</strain>
    </source>
</reference>
<dbReference type="PANTHER" id="PTHR31250:SF27">
    <property type="entry name" value="IQ DOMAIN-CONTAINING PROTEIN IQM5"/>
    <property type="match status" value="1"/>
</dbReference>
<evidence type="ECO:0000313" key="6">
    <source>
        <dbReference type="EMBL" id="GFH58805.1"/>
    </source>
</evidence>
<evidence type="ECO:0000256" key="2">
    <source>
        <dbReference type="ARBA" id="ARBA00004496"/>
    </source>
</evidence>
<feature type="compositionally biased region" description="Acidic residues" evidence="5">
    <location>
        <begin position="230"/>
        <end position="247"/>
    </location>
</feature>
<proteinExistence type="predicted"/>
<sequence length="638" mass="71950">MEGSSYQQEVTEEESAHNYTIDNAENVIMNEDDAEMLERGVENDQASEPPTPYETSKSLQTCLSPPPSMDLGESAVDNRCLKFEDNSCCLTSSTENTGSTMSSTETITATSFFSSTKDVNQAQESVISFPKTIVEHLPLSDGAPSGIYSELASNLGQNLELSKISDRFDSSDQQREESLLGDDIFEMKSYDSEDSSTDVQKKKYHRRLHESAQFAEAVGEPQNGMIQVIIDDDDDDSSDDDSVEIAEEGPAHDTLSVHDIVDIHDLDVVAEDLLEGTKRDNSTQVHFDVSFTKITPSNIHIDSMKSTSSTATTPQSLNRNCLNLDDTLEAVDYSTELRDEFKDEIIENHDSRHEMEMNDSYHKRSSRFPSERSMSEGDLNLMTKEEKAKEDQKHSMNRVRSFTYQFFHHKLPLDESDEDTNAVFKGIVSPEVTKRGLSRGNYAQLHRKAWLEVSDKYHRYGKNLRTYYKHWEKLGHPTNMFFDWLDVKGEAAGWEQPNLPECPREILDNDRVLYITDQDEQEKFLLKIVPQQKGSATTSEEGLKGTPSQIVDKDGKSVKTGPSGWIFVLRDHELYGAEKCTKSKVDGKGGRKLRFHHSSFFGGKAVAAAGILITDDDGYLTRIYPHSGHYRPSEEARQ</sequence>
<evidence type="ECO:0000256" key="5">
    <source>
        <dbReference type="SAM" id="MobiDB-lite"/>
    </source>
</evidence>
<comment type="caution">
    <text evidence="6">The sequence shown here is derived from an EMBL/GenBank/DDBJ whole genome shotgun (WGS) entry which is preliminary data.</text>
</comment>
<dbReference type="PANTHER" id="PTHR31250">
    <property type="entry name" value="IQ DOMAIN-CONTAINING PROTEIN IQM3"/>
    <property type="match status" value="1"/>
</dbReference>
<dbReference type="InterPro" id="IPR044159">
    <property type="entry name" value="IQM"/>
</dbReference>
<feature type="region of interest" description="Disordered" evidence="5">
    <location>
        <begin position="1"/>
        <end position="68"/>
    </location>
</feature>
<evidence type="ECO:0000256" key="4">
    <source>
        <dbReference type="ARBA" id="ARBA00023242"/>
    </source>
</evidence>
<evidence type="ECO:0000256" key="1">
    <source>
        <dbReference type="ARBA" id="ARBA00004123"/>
    </source>
</evidence>
<comment type="subcellular location">
    <subcellularLocation>
        <location evidence="2">Cytoplasm</location>
    </subcellularLocation>
    <subcellularLocation>
        <location evidence="1">Nucleus</location>
    </subcellularLocation>
</comment>
<protein>
    <submittedName>
        <fullName evidence="6">Uncharacterized protein</fullName>
    </submittedName>
</protein>
<dbReference type="AlphaFoldDB" id="A0AAD3HCR2"/>
<dbReference type="Proteomes" id="UP001054902">
    <property type="component" value="Unassembled WGS sequence"/>
</dbReference>
<name>A0AAD3HCR2_9STRA</name>
<feature type="region of interest" description="Disordered" evidence="5">
    <location>
        <begin position="230"/>
        <end position="249"/>
    </location>
</feature>
<keyword evidence="4" id="KW-0539">Nucleus</keyword>
<dbReference type="GO" id="GO:0005737">
    <property type="term" value="C:cytoplasm"/>
    <property type="evidence" value="ECO:0007669"/>
    <property type="project" value="UniProtKB-SubCell"/>
</dbReference>
<keyword evidence="7" id="KW-1185">Reference proteome</keyword>
<organism evidence="6 7">
    <name type="scientific">Chaetoceros tenuissimus</name>
    <dbReference type="NCBI Taxonomy" id="426638"/>
    <lineage>
        <taxon>Eukaryota</taxon>
        <taxon>Sar</taxon>
        <taxon>Stramenopiles</taxon>
        <taxon>Ochrophyta</taxon>
        <taxon>Bacillariophyta</taxon>
        <taxon>Coscinodiscophyceae</taxon>
        <taxon>Chaetocerotophycidae</taxon>
        <taxon>Chaetocerotales</taxon>
        <taxon>Chaetocerotaceae</taxon>
        <taxon>Chaetoceros</taxon>
    </lineage>
</organism>
<feature type="region of interest" description="Disordered" evidence="5">
    <location>
        <begin position="536"/>
        <end position="557"/>
    </location>
</feature>
<gene>
    <name evidence="6" type="ORF">CTEN210_15281</name>
</gene>
<feature type="compositionally biased region" description="Polar residues" evidence="5">
    <location>
        <begin position="44"/>
        <end position="63"/>
    </location>
</feature>
<feature type="region of interest" description="Disordered" evidence="5">
    <location>
        <begin position="355"/>
        <end position="377"/>
    </location>
</feature>
<dbReference type="EMBL" id="BLLK01000062">
    <property type="protein sequence ID" value="GFH58805.1"/>
    <property type="molecule type" value="Genomic_DNA"/>
</dbReference>